<keyword evidence="7 12" id="KW-0249">Electron transport</keyword>
<dbReference type="PANTHER" id="PTHR12980:SF0">
    <property type="entry name" value="CYTOCHROME B-C1 COMPLEX SUBUNIT 9"/>
    <property type="match status" value="1"/>
</dbReference>
<evidence type="ECO:0000256" key="10">
    <source>
        <dbReference type="ARBA" id="ARBA00023136"/>
    </source>
</evidence>
<evidence type="ECO:0000256" key="3">
    <source>
        <dbReference type="ARBA" id="ARBA00022448"/>
    </source>
</evidence>
<evidence type="ECO:0000256" key="4">
    <source>
        <dbReference type="ARBA" id="ARBA00022660"/>
    </source>
</evidence>
<keyword evidence="3 12" id="KW-0813">Transport</keyword>
<dbReference type="InterPro" id="IPR036656">
    <property type="entry name" value="QCR9_sf"/>
</dbReference>
<keyword evidence="8 12" id="KW-1133">Transmembrane helix</keyword>
<dbReference type="EMBL" id="MCGR01000076">
    <property type="protein sequence ID" value="ORY59407.1"/>
    <property type="molecule type" value="Genomic_DNA"/>
</dbReference>
<dbReference type="GO" id="GO:0005743">
    <property type="term" value="C:mitochondrial inner membrane"/>
    <property type="evidence" value="ECO:0007669"/>
    <property type="project" value="UniProtKB-SubCell"/>
</dbReference>
<keyword evidence="9 12" id="KW-0496">Mitochondrion</keyword>
<dbReference type="FunFam" id="1.20.5.260:FF:000001">
    <property type="entry name" value="Cytochrome b-c1 complex subunit 9"/>
    <property type="match status" value="1"/>
</dbReference>
<dbReference type="SUPFAM" id="SSF81514">
    <property type="entry name" value="Subunit X (non-heme 7 kDa protein) of cytochrome bc1 complex (Ubiquinol-cytochrome c reductase)"/>
    <property type="match status" value="1"/>
</dbReference>
<dbReference type="PANTHER" id="PTHR12980">
    <property type="entry name" value="UBIQUINOL-CYTOCHROME C REDUCTASE COMPLEX, SUBUNIT X"/>
    <property type="match status" value="1"/>
</dbReference>
<evidence type="ECO:0000256" key="11">
    <source>
        <dbReference type="ARBA" id="ARBA00044247"/>
    </source>
</evidence>
<evidence type="ECO:0000313" key="14">
    <source>
        <dbReference type="Proteomes" id="UP000193467"/>
    </source>
</evidence>
<evidence type="ECO:0000313" key="13">
    <source>
        <dbReference type="EMBL" id="ORY59407.1"/>
    </source>
</evidence>
<accession>A0A1Y2DJI8</accession>
<keyword evidence="4 12" id="KW-0679">Respiratory chain</keyword>
<reference evidence="13 14" key="1">
    <citation type="submission" date="2016-07" db="EMBL/GenBank/DDBJ databases">
        <title>Pervasive Adenine N6-methylation of Active Genes in Fungi.</title>
        <authorList>
            <consortium name="DOE Joint Genome Institute"/>
            <person name="Mondo S.J."/>
            <person name="Dannebaum R.O."/>
            <person name="Kuo R.C."/>
            <person name="Labutti K."/>
            <person name="Haridas S."/>
            <person name="Kuo A."/>
            <person name="Salamov A."/>
            <person name="Ahrendt S.R."/>
            <person name="Lipzen A."/>
            <person name="Sullivan W."/>
            <person name="Andreopoulos W.B."/>
            <person name="Clum A."/>
            <person name="Lindquist E."/>
            <person name="Daum C."/>
            <person name="Ramamoorthy G.K."/>
            <person name="Gryganskyi A."/>
            <person name="Culley D."/>
            <person name="Magnuson J.K."/>
            <person name="James T.Y."/>
            <person name="O'Malley M.A."/>
            <person name="Stajich J.E."/>
            <person name="Spatafora J.W."/>
            <person name="Visel A."/>
            <person name="Grigoriev I.V."/>
        </authorList>
    </citation>
    <scope>NUCLEOTIDE SEQUENCE [LARGE SCALE GENOMIC DNA]</scope>
    <source>
        <strain evidence="13 14">62-1032</strain>
    </source>
</reference>
<dbReference type="Gene3D" id="1.20.5.260">
    <property type="entry name" value="Cytochrome b-c1 complex subunit 9"/>
    <property type="match status" value="1"/>
</dbReference>
<dbReference type="AlphaFoldDB" id="A0A1Y2DJI8"/>
<comment type="function">
    <text evidence="12">Component of the ubiquinol-cytochrome c oxidoreductase, a multisubunit transmembrane complex that is part of the mitochondrial electron transport chain which drives oxidative phosphorylation. The complex plays an important role in the uptake of multiple carbon sources present in different host niches.</text>
</comment>
<protein>
    <recommendedName>
        <fullName evidence="11 12">Complex III subunit 9</fullName>
    </recommendedName>
</protein>
<dbReference type="OrthoDB" id="44067at2759"/>
<evidence type="ECO:0000256" key="1">
    <source>
        <dbReference type="ARBA" id="ARBA00004434"/>
    </source>
</evidence>
<dbReference type="STRING" id="106004.A0A1Y2DJI8"/>
<sequence>MAVVSAFTQLFSRNTVFVGTVFFGAFAFGIGYDKATSAWWDNHNRGKQWADIRHKYVDQE</sequence>
<dbReference type="GO" id="GO:0045275">
    <property type="term" value="C:respiratory chain complex III"/>
    <property type="evidence" value="ECO:0007669"/>
    <property type="project" value="UniProtKB-UniRule"/>
</dbReference>
<comment type="subunit">
    <text evidence="12">Component of the ubiquinol-cytochrome c oxidoreductase (cytochrome b-c1 complex, complex III, CIII), a multisubunit enzyme composed of 3 respiratory subunits cytochrome b, cytochrome c1 and Rieske protein, 2 core protein subunits, and additional low-molecular weight protein subunits.</text>
</comment>
<keyword evidence="10 12" id="KW-0472">Membrane</keyword>
<name>A0A1Y2DJI8_9BASI</name>
<comment type="caution">
    <text evidence="13">The sequence shown here is derived from an EMBL/GenBank/DDBJ whole genome shotgun (WGS) entry which is preliminary data.</text>
</comment>
<proteinExistence type="inferred from homology"/>
<evidence type="ECO:0000256" key="7">
    <source>
        <dbReference type="ARBA" id="ARBA00022982"/>
    </source>
</evidence>
<evidence type="ECO:0000256" key="8">
    <source>
        <dbReference type="ARBA" id="ARBA00022989"/>
    </source>
</evidence>
<evidence type="ECO:0000256" key="2">
    <source>
        <dbReference type="ARBA" id="ARBA00007856"/>
    </source>
</evidence>
<evidence type="ECO:0000256" key="5">
    <source>
        <dbReference type="ARBA" id="ARBA00022692"/>
    </source>
</evidence>
<comment type="similarity">
    <text evidence="2 12">Belongs to the UQCR10/QCR9 family.</text>
</comment>
<dbReference type="Proteomes" id="UP000193467">
    <property type="component" value="Unassembled WGS sequence"/>
</dbReference>
<gene>
    <name evidence="13" type="ORF">BCR35DRAFT_335070</name>
</gene>
<dbReference type="InParanoid" id="A0A1Y2DJI8"/>
<organism evidence="13 14">
    <name type="scientific">Leucosporidium creatinivorum</name>
    <dbReference type="NCBI Taxonomy" id="106004"/>
    <lineage>
        <taxon>Eukaryota</taxon>
        <taxon>Fungi</taxon>
        <taxon>Dikarya</taxon>
        <taxon>Basidiomycota</taxon>
        <taxon>Pucciniomycotina</taxon>
        <taxon>Microbotryomycetes</taxon>
        <taxon>Leucosporidiales</taxon>
        <taxon>Leucosporidium</taxon>
    </lineage>
</organism>
<dbReference type="GO" id="GO:0006122">
    <property type="term" value="P:mitochondrial electron transport, ubiquinol to cytochrome c"/>
    <property type="evidence" value="ECO:0007669"/>
    <property type="project" value="UniProtKB-UniRule"/>
</dbReference>
<evidence type="ECO:0000256" key="6">
    <source>
        <dbReference type="ARBA" id="ARBA00022792"/>
    </source>
</evidence>
<feature type="transmembrane region" description="Helical" evidence="12">
    <location>
        <begin position="15"/>
        <end position="32"/>
    </location>
</feature>
<evidence type="ECO:0000256" key="9">
    <source>
        <dbReference type="ARBA" id="ARBA00023128"/>
    </source>
</evidence>
<keyword evidence="14" id="KW-1185">Reference proteome</keyword>
<evidence type="ECO:0000256" key="12">
    <source>
        <dbReference type="RuleBase" id="RU368056"/>
    </source>
</evidence>
<dbReference type="Pfam" id="PF05365">
    <property type="entry name" value="UCR_UQCRX_QCR9"/>
    <property type="match status" value="1"/>
</dbReference>
<comment type="subcellular location">
    <subcellularLocation>
        <location evidence="1 12">Mitochondrion inner membrane</location>
        <topology evidence="1 12">Single-pass membrane protein</topology>
    </subcellularLocation>
</comment>
<dbReference type="InterPro" id="IPR008027">
    <property type="entry name" value="QCR9"/>
</dbReference>
<keyword evidence="5 12" id="KW-0812">Transmembrane</keyword>
<keyword evidence="6 12" id="KW-0999">Mitochondrion inner membrane</keyword>